<dbReference type="Pfam" id="PF00125">
    <property type="entry name" value="Histone"/>
    <property type="match status" value="1"/>
</dbReference>
<evidence type="ECO:0000313" key="6">
    <source>
        <dbReference type="Proteomes" id="UP000011080"/>
    </source>
</evidence>
<feature type="non-terminal residue" evidence="5">
    <location>
        <position position="140"/>
    </location>
</feature>
<name>L8I9G8_9CETA</name>
<feature type="region of interest" description="Disordered" evidence="3">
    <location>
        <begin position="1"/>
        <end position="42"/>
    </location>
</feature>
<feature type="compositionally biased region" description="Basic residues" evidence="3">
    <location>
        <begin position="1"/>
        <end position="17"/>
    </location>
</feature>
<sequence>LRARHRPTGAASPKHRGAPGEPGSRRQPAGLCPGASSRPQARKRHALLQAIQALQKGTRLLPRKTPFSRLPREIRVKFTHGVDFSWQTQALLALQEATETFLVRLFEDACLLSLHASRVTLSSKESQLAQRIRGIQGHRW</sequence>
<protein>
    <recommendedName>
        <fullName evidence="4">Core Histone H2A/H2B/H3 domain-containing protein</fullName>
    </recommendedName>
</protein>
<feature type="non-terminal residue" evidence="5">
    <location>
        <position position="1"/>
    </location>
</feature>
<feature type="domain" description="Core Histone H2A/H2B/H3" evidence="4">
    <location>
        <begin position="49"/>
        <end position="132"/>
    </location>
</feature>
<dbReference type="SUPFAM" id="SSF47113">
    <property type="entry name" value="Histone-fold"/>
    <property type="match status" value="1"/>
</dbReference>
<dbReference type="GO" id="GO:0046982">
    <property type="term" value="F:protein heterodimerization activity"/>
    <property type="evidence" value="ECO:0007669"/>
    <property type="project" value="InterPro"/>
</dbReference>
<evidence type="ECO:0000313" key="5">
    <source>
        <dbReference type="EMBL" id="ELR52846.1"/>
    </source>
</evidence>
<dbReference type="InterPro" id="IPR000164">
    <property type="entry name" value="Histone_H3/CENP-A"/>
</dbReference>
<dbReference type="InterPro" id="IPR009072">
    <property type="entry name" value="Histone-fold"/>
</dbReference>
<dbReference type="PANTHER" id="PTHR45810">
    <property type="entry name" value="HISTONE H3.2"/>
    <property type="match status" value="1"/>
</dbReference>
<dbReference type="EMBL" id="JH881670">
    <property type="protein sequence ID" value="ELR52846.1"/>
    <property type="molecule type" value="Genomic_DNA"/>
</dbReference>
<dbReference type="GO" id="GO:0030527">
    <property type="term" value="F:structural constituent of chromatin"/>
    <property type="evidence" value="ECO:0007669"/>
    <property type="project" value="InterPro"/>
</dbReference>
<dbReference type="GO" id="GO:0003677">
    <property type="term" value="F:DNA binding"/>
    <property type="evidence" value="ECO:0007669"/>
    <property type="project" value="InterPro"/>
</dbReference>
<dbReference type="GO" id="GO:0000786">
    <property type="term" value="C:nucleosome"/>
    <property type="evidence" value="ECO:0007669"/>
    <property type="project" value="InterPro"/>
</dbReference>
<evidence type="ECO:0000256" key="3">
    <source>
        <dbReference type="SAM" id="MobiDB-lite"/>
    </source>
</evidence>
<dbReference type="InterPro" id="IPR007125">
    <property type="entry name" value="H2A/H2B/H3"/>
</dbReference>
<proteinExistence type="inferred from homology"/>
<accession>L8I9G8</accession>
<gene>
    <name evidence="5" type="ORF">M91_17112</name>
</gene>
<reference evidence="5 6" key="1">
    <citation type="journal article" date="2012" name="Nat. Genet.">
        <title>The yak genome and adaptation to life at high altitude.</title>
        <authorList>
            <person name="Qiu Q."/>
            <person name="Zhang G."/>
            <person name="Ma T."/>
            <person name="Qian W."/>
            <person name="Wang J."/>
            <person name="Ye Z."/>
            <person name="Cao C."/>
            <person name="Hu Q."/>
            <person name="Kim J."/>
            <person name="Larkin D.M."/>
            <person name="Auvil L."/>
            <person name="Capitanu B."/>
            <person name="Ma J."/>
            <person name="Lewin H.A."/>
            <person name="Qian X."/>
            <person name="Lang Y."/>
            <person name="Zhou R."/>
            <person name="Wang L."/>
            <person name="Wang K."/>
            <person name="Xia J."/>
            <person name="Liao S."/>
            <person name="Pan S."/>
            <person name="Lu X."/>
            <person name="Hou H."/>
            <person name="Wang Y."/>
            <person name="Zang X."/>
            <person name="Yin Y."/>
            <person name="Ma H."/>
            <person name="Zhang J."/>
            <person name="Wang Z."/>
            <person name="Zhang Y."/>
            <person name="Zhang D."/>
            <person name="Yonezawa T."/>
            <person name="Hasegawa M."/>
            <person name="Zhong Y."/>
            <person name="Liu W."/>
            <person name="Zhang Y."/>
            <person name="Huang Z."/>
            <person name="Zhang S."/>
            <person name="Long R."/>
            <person name="Yang H."/>
            <person name="Wang J."/>
            <person name="Lenstra J.A."/>
            <person name="Cooper D.N."/>
            <person name="Wu Y."/>
            <person name="Wang J."/>
            <person name="Shi P."/>
            <person name="Wang J."/>
            <person name="Liu J."/>
        </authorList>
    </citation>
    <scope>NUCLEOTIDE SEQUENCE [LARGE SCALE GENOMIC DNA]</scope>
    <source>
        <strain evidence="6">yakQH1</strain>
    </source>
</reference>
<dbReference type="Gene3D" id="1.10.20.10">
    <property type="entry name" value="Histone, subunit A"/>
    <property type="match status" value="1"/>
</dbReference>
<keyword evidence="2" id="KW-0488">Methylation</keyword>
<dbReference type="AlphaFoldDB" id="L8I9G8"/>
<dbReference type="FunFam" id="1.10.20.10:FF:000267">
    <property type="match status" value="1"/>
</dbReference>
<evidence type="ECO:0000256" key="2">
    <source>
        <dbReference type="ARBA" id="ARBA00022481"/>
    </source>
</evidence>
<dbReference type="Proteomes" id="UP000011080">
    <property type="component" value="Unassembled WGS sequence"/>
</dbReference>
<dbReference type="PANTHER" id="PTHR45810:SF14">
    <property type="entry name" value="CENTROMERE PROTEIN A"/>
    <property type="match status" value="1"/>
</dbReference>
<dbReference type="SMART" id="SM00428">
    <property type="entry name" value="H3"/>
    <property type="match status" value="1"/>
</dbReference>
<organism evidence="5 6">
    <name type="scientific">Bos mutus</name>
    <name type="common">wild yak</name>
    <dbReference type="NCBI Taxonomy" id="72004"/>
    <lineage>
        <taxon>Eukaryota</taxon>
        <taxon>Metazoa</taxon>
        <taxon>Chordata</taxon>
        <taxon>Craniata</taxon>
        <taxon>Vertebrata</taxon>
        <taxon>Euteleostomi</taxon>
        <taxon>Mammalia</taxon>
        <taxon>Eutheria</taxon>
        <taxon>Laurasiatheria</taxon>
        <taxon>Artiodactyla</taxon>
        <taxon>Ruminantia</taxon>
        <taxon>Pecora</taxon>
        <taxon>Bovidae</taxon>
        <taxon>Bovinae</taxon>
        <taxon>Bos</taxon>
    </lineage>
</organism>
<evidence type="ECO:0000259" key="4">
    <source>
        <dbReference type="Pfam" id="PF00125"/>
    </source>
</evidence>
<evidence type="ECO:0000256" key="1">
    <source>
        <dbReference type="ARBA" id="ARBA00010343"/>
    </source>
</evidence>
<comment type="similarity">
    <text evidence="1">Belongs to the histone H3 family.</text>
</comment>